<dbReference type="Proteomes" id="UP000249396">
    <property type="component" value="Unassembled WGS sequence"/>
</dbReference>
<accession>A0A2W4RBG9</accession>
<dbReference type="Pfam" id="PF00112">
    <property type="entry name" value="Peptidase_C1"/>
    <property type="match status" value="1"/>
</dbReference>
<dbReference type="SMART" id="SM00645">
    <property type="entry name" value="Pept_C1"/>
    <property type="match status" value="1"/>
</dbReference>
<dbReference type="InterPro" id="IPR013128">
    <property type="entry name" value="Peptidase_C1A"/>
</dbReference>
<evidence type="ECO:0000256" key="1">
    <source>
        <dbReference type="ARBA" id="ARBA00008455"/>
    </source>
</evidence>
<protein>
    <recommendedName>
        <fullName evidence="3">Peptidase C1A papain C-terminal domain-containing protein</fullName>
    </recommendedName>
</protein>
<dbReference type="CDD" id="cd02619">
    <property type="entry name" value="Peptidase_C1"/>
    <property type="match status" value="1"/>
</dbReference>
<evidence type="ECO:0000313" key="5">
    <source>
        <dbReference type="Proteomes" id="UP000249396"/>
    </source>
</evidence>
<proteinExistence type="inferred from homology"/>
<evidence type="ECO:0000259" key="3">
    <source>
        <dbReference type="SMART" id="SM00645"/>
    </source>
</evidence>
<dbReference type="EMBL" id="QJPH01000287">
    <property type="protein sequence ID" value="PZN80186.1"/>
    <property type="molecule type" value="Genomic_DNA"/>
</dbReference>
<feature type="domain" description="Peptidase C1A papain C-terminal" evidence="3">
    <location>
        <begin position="33"/>
        <end position="261"/>
    </location>
</feature>
<evidence type="ECO:0000313" key="4">
    <source>
        <dbReference type="EMBL" id="PZN80186.1"/>
    </source>
</evidence>
<comment type="similarity">
    <text evidence="1">Belongs to the peptidase C1 family.</text>
</comment>
<dbReference type="SUPFAM" id="SSF54001">
    <property type="entry name" value="Cysteine proteinases"/>
    <property type="match status" value="1"/>
</dbReference>
<dbReference type="AlphaFoldDB" id="A0A2W4RBG9"/>
<comment type="caution">
    <text evidence="4">The sequence shown here is derived from an EMBL/GenBank/DDBJ whole genome shotgun (WGS) entry which is preliminary data.</text>
</comment>
<name>A0A2W4RBG9_9GAMM</name>
<dbReference type="GO" id="GO:0008234">
    <property type="term" value="F:cysteine-type peptidase activity"/>
    <property type="evidence" value="ECO:0007669"/>
    <property type="project" value="InterPro"/>
</dbReference>
<dbReference type="InterPro" id="IPR038765">
    <property type="entry name" value="Papain-like_cys_pep_sf"/>
</dbReference>
<gene>
    <name evidence="4" type="ORF">DM484_10200</name>
</gene>
<dbReference type="Gene3D" id="3.90.70.10">
    <property type="entry name" value="Cysteine proteinases"/>
    <property type="match status" value="1"/>
</dbReference>
<evidence type="ECO:0000256" key="2">
    <source>
        <dbReference type="SAM" id="MobiDB-lite"/>
    </source>
</evidence>
<dbReference type="GO" id="GO:0006508">
    <property type="term" value="P:proteolysis"/>
    <property type="evidence" value="ECO:0007669"/>
    <property type="project" value="InterPro"/>
</dbReference>
<feature type="region of interest" description="Disordered" evidence="2">
    <location>
        <begin position="33"/>
        <end position="53"/>
    </location>
</feature>
<reference evidence="4 5" key="1">
    <citation type="journal article" date="2018" name="Aquat. Microb. Ecol.">
        <title>Gammaproteobacterial methanotrophs dominate.</title>
        <authorList>
            <person name="Rissanen A.J."/>
            <person name="Saarenheimo J."/>
            <person name="Tiirola M."/>
            <person name="Peura S."/>
            <person name="Aalto S.L."/>
            <person name="Karvinen A."/>
            <person name="Nykanen H."/>
        </authorList>
    </citation>
    <scope>NUCLEOTIDE SEQUENCE [LARGE SCALE GENOMIC DNA]</scope>
    <source>
        <strain evidence="4">AMbin10</strain>
    </source>
</reference>
<organism evidence="4 5">
    <name type="scientific">Candidatus Methylumidiphilus alinenensis</name>
    <dbReference type="NCBI Taxonomy" id="2202197"/>
    <lineage>
        <taxon>Bacteria</taxon>
        <taxon>Pseudomonadati</taxon>
        <taxon>Pseudomonadota</taxon>
        <taxon>Gammaproteobacteria</taxon>
        <taxon>Methylococcales</taxon>
        <taxon>Candidatus Methylumidiphilus</taxon>
    </lineage>
</organism>
<sequence length="274" mass="30444">MAYKLGGHLPDPDDEKSLQSYWNFGAQLRPHLTPGSGDADLRPFSSPRHDQGQTGTCVAQATVKALENLERQHICQVQGISHAQLGAAGHKNLSVLALYYLCREQMNPSQVKNDSGTRPSIACDCLQRFGVCTDDQWPYDLSKLYQSPSVMAMRDAYIHKVSAYYRITETGHDRVQSVIDALRANHPVIFGTTIGEDWQDYKAGQVLQLPSNPEGGHSTHLVGWDNSRGVFIGENSWGMDWGEKGFYLLAPEVVADPISVDFWVITGTWEEVHA</sequence>
<dbReference type="PANTHER" id="PTHR12411">
    <property type="entry name" value="CYSTEINE PROTEASE FAMILY C1-RELATED"/>
    <property type="match status" value="1"/>
</dbReference>
<dbReference type="InterPro" id="IPR000668">
    <property type="entry name" value="Peptidase_C1A_C"/>
</dbReference>